<keyword evidence="5 6" id="KW-0408">Iron</keyword>
<dbReference type="GO" id="GO:0016705">
    <property type="term" value="F:oxidoreductase activity, acting on paired donors, with incorporation or reduction of molecular oxygen"/>
    <property type="evidence" value="ECO:0007669"/>
    <property type="project" value="InterPro"/>
</dbReference>
<dbReference type="CDD" id="cd11060">
    <property type="entry name" value="CYP57A1-like"/>
    <property type="match status" value="1"/>
</dbReference>
<dbReference type="RefSeq" id="XP_013276262.1">
    <property type="nucleotide sequence ID" value="XM_013420808.1"/>
</dbReference>
<dbReference type="PANTHER" id="PTHR24305:SF232">
    <property type="entry name" value="P450, PUTATIVE (EUROFUNG)-RELATED"/>
    <property type="match status" value="1"/>
</dbReference>
<dbReference type="GO" id="GO:0005506">
    <property type="term" value="F:iron ion binding"/>
    <property type="evidence" value="ECO:0007669"/>
    <property type="project" value="InterPro"/>
</dbReference>
<comment type="cofactor">
    <cofactor evidence="1 6">
        <name>heme</name>
        <dbReference type="ChEBI" id="CHEBI:30413"/>
    </cofactor>
</comment>
<dbReference type="GO" id="GO:0004497">
    <property type="term" value="F:monooxygenase activity"/>
    <property type="evidence" value="ECO:0007669"/>
    <property type="project" value="UniProtKB-KW"/>
</dbReference>
<dbReference type="InterPro" id="IPR017972">
    <property type="entry name" value="Cyt_P450_CS"/>
</dbReference>
<dbReference type="PROSITE" id="PS00086">
    <property type="entry name" value="CYTOCHROME_P450"/>
    <property type="match status" value="1"/>
</dbReference>
<sequence length="389" mass="44890">MFTAVDPGLHKVLRNPTAQVYSMTNVRSYEQHIDDCTKIFLDILKQVEGQALDFTDYFHWYAFDVVASITYHRRLGFLDARGDVHGMIKGQEALLPYLAIIGQLPYLHPYLFGNRHMIALMQRLFPSLPDPLGDLFGNIDKEIRRYDQEEKHDRRTDFLAQLRAKDNPDRVNFKRDLMNHLSNNILAGSDTTATGIRAILYFLIKNPTKYKKVVAEIDEADLNGKLSPYVTYEESQKLEYFRAVVKEALRLHAPTCFPLERVVPPEGASLCGYDMPGGTIIGIMAPLINHHKETYGEDADTFRPERWLEADAEQLIVMERNFTTFGHGERACIGKNIALLEMSKFVPQLLRHFDVEWASQSPEWTTYSYWFCKQKDVILRFKSRTKTAT</sequence>
<keyword evidence="7" id="KW-0503">Monooxygenase</keyword>
<evidence type="ECO:0000313" key="8">
    <source>
        <dbReference type="EMBL" id="KIX09126.1"/>
    </source>
</evidence>
<dbReference type="GeneID" id="25288275"/>
<dbReference type="PANTHER" id="PTHR24305">
    <property type="entry name" value="CYTOCHROME P450"/>
    <property type="match status" value="1"/>
</dbReference>
<name>A0A0D2J0F4_9EURO</name>
<dbReference type="Gene3D" id="1.10.630.10">
    <property type="entry name" value="Cytochrome P450"/>
    <property type="match status" value="1"/>
</dbReference>
<dbReference type="EMBL" id="KN847475">
    <property type="protein sequence ID" value="KIX09126.1"/>
    <property type="molecule type" value="Genomic_DNA"/>
</dbReference>
<dbReference type="VEuPathDB" id="FungiDB:Z518_00204"/>
<keyword evidence="4 7" id="KW-0560">Oxidoreductase</keyword>
<dbReference type="AlphaFoldDB" id="A0A0D2J0F4"/>
<proteinExistence type="inferred from homology"/>
<feature type="binding site" description="axial binding residue" evidence="6">
    <location>
        <position position="332"/>
    </location>
    <ligand>
        <name>heme</name>
        <dbReference type="ChEBI" id="CHEBI:30413"/>
    </ligand>
    <ligandPart>
        <name>Fe</name>
        <dbReference type="ChEBI" id="CHEBI:18248"/>
    </ligandPart>
</feature>
<evidence type="ECO:0000256" key="2">
    <source>
        <dbReference type="ARBA" id="ARBA00010617"/>
    </source>
</evidence>
<accession>A0A0D2J0F4</accession>
<dbReference type="GO" id="GO:0020037">
    <property type="term" value="F:heme binding"/>
    <property type="evidence" value="ECO:0007669"/>
    <property type="project" value="InterPro"/>
</dbReference>
<evidence type="ECO:0000313" key="9">
    <source>
        <dbReference type="Proteomes" id="UP000053617"/>
    </source>
</evidence>
<evidence type="ECO:0000256" key="4">
    <source>
        <dbReference type="ARBA" id="ARBA00023002"/>
    </source>
</evidence>
<dbReference type="InterPro" id="IPR001128">
    <property type="entry name" value="Cyt_P450"/>
</dbReference>
<evidence type="ECO:0000256" key="5">
    <source>
        <dbReference type="ARBA" id="ARBA00023004"/>
    </source>
</evidence>
<evidence type="ECO:0000256" key="3">
    <source>
        <dbReference type="ARBA" id="ARBA00022723"/>
    </source>
</evidence>
<dbReference type="InterPro" id="IPR050121">
    <property type="entry name" value="Cytochrome_P450_monoxygenase"/>
</dbReference>
<protein>
    <recommendedName>
        <fullName evidence="10">Cytochrome P450</fullName>
    </recommendedName>
</protein>
<organism evidence="8 9">
    <name type="scientific">Rhinocladiella mackenziei CBS 650.93</name>
    <dbReference type="NCBI Taxonomy" id="1442369"/>
    <lineage>
        <taxon>Eukaryota</taxon>
        <taxon>Fungi</taxon>
        <taxon>Dikarya</taxon>
        <taxon>Ascomycota</taxon>
        <taxon>Pezizomycotina</taxon>
        <taxon>Eurotiomycetes</taxon>
        <taxon>Chaetothyriomycetidae</taxon>
        <taxon>Chaetothyriales</taxon>
        <taxon>Herpotrichiellaceae</taxon>
        <taxon>Rhinocladiella</taxon>
    </lineage>
</organism>
<evidence type="ECO:0000256" key="1">
    <source>
        <dbReference type="ARBA" id="ARBA00001971"/>
    </source>
</evidence>
<evidence type="ECO:0008006" key="10">
    <source>
        <dbReference type="Google" id="ProtNLM"/>
    </source>
</evidence>
<comment type="similarity">
    <text evidence="2 7">Belongs to the cytochrome P450 family.</text>
</comment>
<dbReference type="OrthoDB" id="3934656at2759"/>
<dbReference type="InterPro" id="IPR002401">
    <property type="entry name" value="Cyt_P450_E_grp-I"/>
</dbReference>
<evidence type="ECO:0000256" key="7">
    <source>
        <dbReference type="RuleBase" id="RU000461"/>
    </source>
</evidence>
<evidence type="ECO:0000256" key="6">
    <source>
        <dbReference type="PIRSR" id="PIRSR602401-1"/>
    </source>
</evidence>
<keyword evidence="6 7" id="KW-0349">Heme</keyword>
<reference evidence="8 9" key="1">
    <citation type="submission" date="2015-01" db="EMBL/GenBank/DDBJ databases">
        <title>The Genome Sequence of Rhinocladiella mackenzie CBS 650.93.</title>
        <authorList>
            <consortium name="The Broad Institute Genomics Platform"/>
            <person name="Cuomo C."/>
            <person name="de Hoog S."/>
            <person name="Gorbushina A."/>
            <person name="Stielow B."/>
            <person name="Teixiera M."/>
            <person name="Abouelleil A."/>
            <person name="Chapman S.B."/>
            <person name="Priest M."/>
            <person name="Young S.K."/>
            <person name="Wortman J."/>
            <person name="Nusbaum C."/>
            <person name="Birren B."/>
        </authorList>
    </citation>
    <scope>NUCLEOTIDE SEQUENCE [LARGE SCALE GENOMIC DNA]</scope>
    <source>
        <strain evidence="8 9">CBS 650.93</strain>
    </source>
</reference>
<dbReference type="PRINTS" id="PR00463">
    <property type="entry name" value="EP450I"/>
</dbReference>
<keyword evidence="3 6" id="KW-0479">Metal-binding</keyword>
<gene>
    <name evidence="8" type="ORF">Z518_00204</name>
</gene>
<dbReference type="SUPFAM" id="SSF48264">
    <property type="entry name" value="Cytochrome P450"/>
    <property type="match status" value="1"/>
</dbReference>
<dbReference type="InterPro" id="IPR036396">
    <property type="entry name" value="Cyt_P450_sf"/>
</dbReference>
<dbReference type="Pfam" id="PF00067">
    <property type="entry name" value="p450"/>
    <property type="match status" value="1"/>
</dbReference>
<dbReference type="PRINTS" id="PR00385">
    <property type="entry name" value="P450"/>
</dbReference>
<dbReference type="STRING" id="1442369.A0A0D2J0F4"/>
<dbReference type="Proteomes" id="UP000053617">
    <property type="component" value="Unassembled WGS sequence"/>
</dbReference>
<dbReference type="HOGENOM" id="CLU_001570_14_0_1"/>
<keyword evidence="9" id="KW-1185">Reference proteome</keyword>